<protein>
    <submittedName>
        <fullName evidence="1">Uncharacterized protein</fullName>
    </submittedName>
</protein>
<name>A0AAW0ASC6_9AGAR</name>
<keyword evidence="2" id="KW-1185">Reference proteome</keyword>
<proteinExistence type="predicted"/>
<dbReference type="EMBL" id="JAWWNJ010000051">
    <property type="protein sequence ID" value="KAK7016302.1"/>
    <property type="molecule type" value="Genomic_DNA"/>
</dbReference>
<dbReference type="Proteomes" id="UP001362999">
    <property type="component" value="Unassembled WGS sequence"/>
</dbReference>
<gene>
    <name evidence="1" type="ORF">R3P38DRAFT_3276245</name>
</gene>
<sequence length="112" mass="12195">MRPSLAVSTTTDYNHNMKLIVASATGFIRQEVIRQSLRNPAITSIVVLGGQGSEQIDEVKEYGDYPDEVRKDFFGADACIWSVDNVLATKGCAISLSRKNTHGVPTPQIGQV</sequence>
<comment type="caution">
    <text evidence="1">The sequence shown here is derived from an EMBL/GenBank/DDBJ whole genome shotgun (WGS) entry which is preliminary data.</text>
</comment>
<organism evidence="1 2">
    <name type="scientific">Favolaschia claudopus</name>
    <dbReference type="NCBI Taxonomy" id="2862362"/>
    <lineage>
        <taxon>Eukaryota</taxon>
        <taxon>Fungi</taxon>
        <taxon>Dikarya</taxon>
        <taxon>Basidiomycota</taxon>
        <taxon>Agaricomycotina</taxon>
        <taxon>Agaricomycetes</taxon>
        <taxon>Agaricomycetidae</taxon>
        <taxon>Agaricales</taxon>
        <taxon>Marasmiineae</taxon>
        <taxon>Mycenaceae</taxon>
        <taxon>Favolaschia</taxon>
    </lineage>
</organism>
<reference evidence="1 2" key="1">
    <citation type="journal article" date="2024" name="J Genomics">
        <title>Draft genome sequencing and assembly of Favolaschia claudopus CIRM-BRFM 2984 isolated from oak limbs.</title>
        <authorList>
            <person name="Navarro D."/>
            <person name="Drula E."/>
            <person name="Chaduli D."/>
            <person name="Cazenave R."/>
            <person name="Ahrendt S."/>
            <person name="Wang J."/>
            <person name="Lipzen A."/>
            <person name="Daum C."/>
            <person name="Barry K."/>
            <person name="Grigoriev I.V."/>
            <person name="Favel A."/>
            <person name="Rosso M.N."/>
            <person name="Martin F."/>
        </authorList>
    </citation>
    <scope>NUCLEOTIDE SEQUENCE [LARGE SCALE GENOMIC DNA]</scope>
    <source>
        <strain evidence="1 2">CIRM-BRFM 2984</strain>
    </source>
</reference>
<dbReference type="AlphaFoldDB" id="A0AAW0ASC6"/>
<accession>A0AAW0ASC6</accession>
<dbReference type="Gene3D" id="3.40.50.720">
    <property type="entry name" value="NAD(P)-binding Rossmann-like Domain"/>
    <property type="match status" value="1"/>
</dbReference>
<evidence type="ECO:0000313" key="2">
    <source>
        <dbReference type="Proteomes" id="UP001362999"/>
    </source>
</evidence>
<evidence type="ECO:0000313" key="1">
    <source>
        <dbReference type="EMBL" id="KAK7016302.1"/>
    </source>
</evidence>